<comment type="catalytic activity">
    <reaction evidence="12">
        <text>a 1,2-diacyl-sn-glycero-3-phosphocholine(in) = a 1,2-diacyl-sn-glycero-3-phosphocholine(out)</text>
        <dbReference type="Rhea" id="RHEA:38571"/>
        <dbReference type="ChEBI" id="CHEBI:57643"/>
    </reaction>
</comment>
<feature type="region of interest" description="Disordered" evidence="13">
    <location>
        <begin position="603"/>
        <end position="686"/>
    </location>
</feature>
<feature type="compositionally biased region" description="Basic and acidic residues" evidence="13">
    <location>
        <begin position="326"/>
        <end position="342"/>
    </location>
</feature>
<proteinExistence type="inferred from homology"/>
<evidence type="ECO:0000256" key="2">
    <source>
        <dbReference type="ARBA" id="ARBA00004623"/>
    </source>
</evidence>
<dbReference type="OrthoDB" id="18982at2759"/>
<evidence type="ECO:0000256" key="11">
    <source>
        <dbReference type="ARBA" id="ARBA00024615"/>
    </source>
</evidence>
<evidence type="ECO:0000256" key="1">
    <source>
        <dbReference type="ARBA" id="ARBA00004406"/>
    </source>
</evidence>
<dbReference type="Proteomes" id="UP001152607">
    <property type="component" value="Unassembled WGS sequence"/>
</dbReference>
<feature type="compositionally biased region" description="Low complexity" evidence="13">
    <location>
        <begin position="181"/>
        <end position="190"/>
    </location>
</feature>
<keyword evidence="6" id="KW-0256">Endoplasmic reticulum</keyword>
<feature type="region of interest" description="Disordered" evidence="13">
    <location>
        <begin position="716"/>
        <end position="792"/>
    </location>
</feature>
<dbReference type="GO" id="GO:0032266">
    <property type="term" value="F:phosphatidylinositol-3-phosphate binding"/>
    <property type="evidence" value="ECO:0007669"/>
    <property type="project" value="TreeGrafter"/>
</dbReference>
<feature type="compositionally biased region" description="Polar residues" evidence="13">
    <location>
        <begin position="615"/>
        <end position="630"/>
    </location>
</feature>
<feature type="region of interest" description="Disordered" evidence="13">
    <location>
        <begin position="1001"/>
        <end position="1031"/>
    </location>
</feature>
<dbReference type="GO" id="GO:0061709">
    <property type="term" value="P:reticulophagy"/>
    <property type="evidence" value="ECO:0007669"/>
    <property type="project" value="TreeGrafter"/>
</dbReference>
<evidence type="ECO:0000256" key="7">
    <source>
        <dbReference type="ARBA" id="ARBA00023006"/>
    </source>
</evidence>
<sequence>MAFLFNISSSIGKRLLLFGLRHIDILDKDPADFVNVDVGKETTLRMTDVGLHVKKLIALLHLKLPPGVQLSEARASLFRMTFILEFGVPQIIVEIDGIKIHAQIAPDSPTPQSKSRGTERSQPRARSPAYHPPRGNNSEDPQSDDEDEDEGHVPTVDDLAESFLREEPAEEIKELEHQLESQSASLQDSVSSDDDDESDTGMGAPLALPTYLRNLLNTALDRLKIVINNIDIEVEDQFPLDSPNVARDEETPYVSLNFHVNRVSMDSVTSEEPRIDVTASTPPTQASSKIGKRRLRLEKICARIVSDAENFITVPQISRSASPEASRSEASTRRTSHSEHSGSRLFQDQDPLVQSAEVASPAQSSILKSPLRHEEISVKGESPSPVLQSQTLPHQSSSLHSSIHTTDEDRFADVGSDDGLGNSTLTESQGSIPIRDMSASSVLFDDEGLLGYAMQSQLLDSQIEQGFDSQHFTTQPPYDRNMVDADAAYQSNDSYYESNASSSGLLSASALNQLSSPTSNGQSDYPSSDLNPEPPANEAHLTRPIATEPLENPEYHDDDRNSTKEEDLSDDDQPQNDALSESLLFSHDDAESMYMSAMSAPLDSSRRATVPGGWDSSSDASSRGTQSDVSTPVPESMIAGSILQPAIEAEDGCVTPRPSSPQSVFSSPMESRQVPSADNFPGPPEQISTLSKLAKRFLTIDEITVWFPLGLVEESSPSVDDQSTLAESTFDFDPPNLAEDSIFQGMPGSFSNYAHSTSTRKSHPMEASSRRRPSVRPTPTGKPSAEPKKTPSSAISIDIGTVSVHIDFSTGFIMYQMLTRALSAFKGEDPAKEDPPKPQATSPESTATQSNIELSIGLIGVSMRERIITESLALNSDSLSLLDTNPLDAILKVRLSALYAASQISAQDLRAKLTVGQFTLSSLDHDIVTFKELRSKPRKPTGGSDIEIDYEQGRDRRLTIVTRPVNVMFDVQKLDEALSSFGGFSGVLELSSSFSSPTLSPIASPSLSRPRGVHFRDTPAAPPPTDPSQPSMMPKIDVQFGEVAFTLKGKSCAVQLHTTSVRLAVRESNVRLKISEIQLSGPYTEASTEAAFTVKLESSTLTFLFVPREEDLAKLLAMITPSKDKYENDDDILVDTLLRQRRKGSVLRTEVASLSVRVADPTQLQAFEALGAELAMLSRVTKYLPDDDRPGPLTLTTIDNISVLALVNQRLGDLTLTLTNTSVAHVGVPSLFAAEVGSILAQRNEEILVHEVVEIRGGDILPMAMVRFVGDEMEPVIKAKFHNLCIEYHVSTIMAALGISPDGTVDEITYGLASSIATITGAASPATLSRQTSASTSPPAKANKKHIHIDVLLRHCALGLNPRKLPAKGMFVLTDAHFLGRQSKHTDFTVQIELRKASIHAIDNVARLEEKTDQPLANHGPAKHQLAQLLDLGYVSMSSISAAKVSVNITGDGKDRPQLVDVEFKNELFVLESCADSTQTLVAILNGLQPPKPPSTAERYRTVVPLQEMMESFTGAAIDKEDTLDDENFMENADLVADEVPTNLEFVGSFYNQESLPTEEELGDSLLDEDDLGALASPPLVRQRGERGVLESFQEQYEVAEGEEDFDFDEDYFKGSGSEVKGKARKWDSTKNRYHLSNEYKVADAPLKVRIRDVNVIWNLYDGYDWPATRSVIAQAVEDVEARAEERRRRHPEEEEEDDFVEEDFLFNSVWIGVPVKDDTGGLARQINREIDDQVSETGSYAASTATRSTNATIRPRSATKSTKGRLKLQRSRHKKIAIELMSVAVDLVVFPPDSGETLSSVDVRVQDFEIFDHVPKSAWRKFLTCTIERSQREINRPMINLELLTVKPTEDLAASDLVIKVSVLPLRLHVDQYALEFITRFFEFKNESELSSSTPAEQPFIQRLEVNAVQMKLDYKPRHVDYRGLRSGHTTEFMNFLMLDESNITLRHAIVYGISSFDKLHKTLNDVWMPDVKRNQLPGVLAGLAVVRPIVNVGSGVRDLVVVPMREYKKDGRIVRSLQKGVYAFATNTTAEMARLGAKVAIGAQNILEGTEKILGAESSSSSTSHARSTSHQHQDWDGDDPSSDSEDPRPVSNYAHQPIGVRAGLRSAARHLERDLLTARDAVIAIPSEVMEEGSGVGAAKAVAKRAPTILLRPALGATKLVSNALLGVGNALDPQSRRKIDDVSSSSCVPIFMCF</sequence>
<comment type="catalytic activity">
    <reaction evidence="11">
        <text>a 1,2-diacyl-sn-glycero-3-phosphoethanolamine(in) = a 1,2-diacyl-sn-glycero-3-phosphoethanolamine(out)</text>
        <dbReference type="Rhea" id="RHEA:38895"/>
        <dbReference type="ChEBI" id="CHEBI:64612"/>
    </reaction>
</comment>
<feature type="compositionally biased region" description="Acidic residues" evidence="13">
    <location>
        <begin position="141"/>
        <end position="150"/>
    </location>
</feature>
<keyword evidence="5" id="KW-0813">Transport</keyword>
<feature type="compositionally biased region" description="Polar residues" evidence="13">
    <location>
        <begin position="278"/>
        <end position="288"/>
    </location>
</feature>
<feature type="compositionally biased region" description="Polar residues" evidence="13">
    <location>
        <begin position="716"/>
        <end position="727"/>
    </location>
</feature>
<feature type="compositionally biased region" description="Basic and acidic residues" evidence="13">
    <location>
        <begin position="553"/>
        <end position="566"/>
    </location>
</feature>
<protein>
    <recommendedName>
        <fullName evidence="4">Autophagy-related protein 2</fullName>
    </recommendedName>
</protein>
<dbReference type="Pfam" id="PF13329">
    <property type="entry name" value="ATG2_CAD"/>
    <property type="match status" value="1"/>
</dbReference>
<comment type="similarity">
    <text evidence="3">Belongs to the ATG2 family.</text>
</comment>
<reference evidence="14" key="1">
    <citation type="submission" date="2023-01" db="EMBL/GenBank/DDBJ databases">
        <authorList>
            <person name="Van Ghelder C."/>
            <person name="Rancurel C."/>
        </authorList>
    </citation>
    <scope>NUCLEOTIDE SEQUENCE</scope>
    <source>
        <strain evidence="14">CNCM I-4278</strain>
    </source>
</reference>
<feature type="compositionally biased region" description="Polar residues" evidence="13">
    <location>
        <begin position="660"/>
        <end position="676"/>
    </location>
</feature>
<dbReference type="GO" id="GO:0000422">
    <property type="term" value="P:autophagy of mitochondrion"/>
    <property type="evidence" value="ECO:0007669"/>
    <property type="project" value="TreeGrafter"/>
</dbReference>
<keyword evidence="8" id="KW-0445">Lipid transport</keyword>
<feature type="region of interest" description="Disordered" evidence="13">
    <location>
        <begin position="827"/>
        <end position="849"/>
    </location>
</feature>
<dbReference type="PANTHER" id="PTHR13190">
    <property type="entry name" value="AUTOPHAGY-RELATED 2, ISOFORM A"/>
    <property type="match status" value="1"/>
</dbReference>
<evidence type="ECO:0000256" key="9">
    <source>
        <dbReference type="ARBA" id="ARBA00023136"/>
    </source>
</evidence>
<feature type="compositionally biased region" description="Polar residues" evidence="13">
    <location>
        <begin position="385"/>
        <end position="404"/>
    </location>
</feature>
<comment type="catalytic activity">
    <reaction evidence="10">
        <text>a 1,2-diacyl-sn-glycero-3-phospho-L-serine(in) = a 1,2-diacyl-sn-glycero-3-phospho-L-serine(out)</text>
        <dbReference type="Rhea" id="RHEA:38663"/>
        <dbReference type="ChEBI" id="CHEBI:57262"/>
    </reaction>
</comment>
<evidence type="ECO:0000256" key="13">
    <source>
        <dbReference type="SAM" id="MobiDB-lite"/>
    </source>
</evidence>
<feature type="region of interest" description="Disordered" evidence="13">
    <location>
        <begin position="172"/>
        <end position="204"/>
    </location>
</feature>
<dbReference type="InterPro" id="IPR026849">
    <property type="entry name" value="ATG2"/>
</dbReference>
<keyword evidence="15" id="KW-1185">Reference proteome</keyword>
<accession>A0A9W4XKL7</accession>
<dbReference type="EMBL" id="CAOQHR010000001">
    <property type="protein sequence ID" value="CAI6266894.1"/>
    <property type="molecule type" value="Genomic_DNA"/>
</dbReference>
<comment type="caution">
    <text evidence="14">The sequence shown here is derived from an EMBL/GenBank/DDBJ whole genome shotgun (WGS) entry which is preliminary data.</text>
</comment>
<feature type="compositionally biased region" description="Polar residues" evidence="13">
    <location>
        <begin position="421"/>
        <end position="431"/>
    </location>
</feature>
<dbReference type="GO" id="GO:0005789">
    <property type="term" value="C:endoplasmic reticulum membrane"/>
    <property type="evidence" value="ECO:0007669"/>
    <property type="project" value="UniProtKB-SubCell"/>
</dbReference>
<dbReference type="GO" id="GO:0061908">
    <property type="term" value="C:phagophore"/>
    <property type="evidence" value="ECO:0007669"/>
    <property type="project" value="TreeGrafter"/>
</dbReference>
<organism evidence="14 15">
    <name type="scientific">Periconia digitata</name>
    <dbReference type="NCBI Taxonomy" id="1303443"/>
    <lineage>
        <taxon>Eukaryota</taxon>
        <taxon>Fungi</taxon>
        <taxon>Dikarya</taxon>
        <taxon>Ascomycota</taxon>
        <taxon>Pezizomycotina</taxon>
        <taxon>Dothideomycetes</taxon>
        <taxon>Pleosporomycetidae</taxon>
        <taxon>Pleosporales</taxon>
        <taxon>Massarineae</taxon>
        <taxon>Periconiaceae</taxon>
        <taxon>Periconia</taxon>
    </lineage>
</organism>
<evidence type="ECO:0000256" key="5">
    <source>
        <dbReference type="ARBA" id="ARBA00022448"/>
    </source>
</evidence>
<evidence type="ECO:0000313" key="15">
    <source>
        <dbReference type="Proteomes" id="UP001152607"/>
    </source>
</evidence>
<keyword evidence="7" id="KW-0072">Autophagy</keyword>
<evidence type="ECO:0000256" key="6">
    <source>
        <dbReference type="ARBA" id="ARBA00022824"/>
    </source>
</evidence>
<evidence type="ECO:0000256" key="8">
    <source>
        <dbReference type="ARBA" id="ARBA00023055"/>
    </source>
</evidence>
<feature type="compositionally biased region" description="Basic and acidic residues" evidence="13">
    <location>
        <begin position="827"/>
        <end position="836"/>
    </location>
</feature>
<feature type="region of interest" description="Disordered" evidence="13">
    <location>
        <begin position="2057"/>
        <end position="2100"/>
    </location>
</feature>
<evidence type="ECO:0000256" key="4">
    <source>
        <dbReference type="ARBA" id="ARBA00018070"/>
    </source>
</evidence>
<comment type="subcellular location">
    <subcellularLocation>
        <location evidence="1">Endoplasmic reticulum membrane</location>
        <topology evidence="1">Peripheral membrane protein</topology>
    </subcellularLocation>
    <subcellularLocation>
        <location evidence="2">Preautophagosomal structure membrane</location>
        <topology evidence="2">Peripheral membrane protein</topology>
    </subcellularLocation>
</comment>
<dbReference type="GO" id="GO:0034045">
    <property type="term" value="C:phagophore assembly site membrane"/>
    <property type="evidence" value="ECO:0007669"/>
    <property type="project" value="UniProtKB-SubCell"/>
</dbReference>
<dbReference type="GO" id="GO:0034727">
    <property type="term" value="P:piecemeal microautophagy of the nucleus"/>
    <property type="evidence" value="ECO:0007669"/>
    <property type="project" value="TreeGrafter"/>
</dbReference>
<name>A0A9W4XKL7_9PLEO</name>
<evidence type="ECO:0000256" key="12">
    <source>
        <dbReference type="ARBA" id="ARBA00024631"/>
    </source>
</evidence>
<evidence type="ECO:0000313" key="14">
    <source>
        <dbReference type="EMBL" id="CAI6266894.1"/>
    </source>
</evidence>
<dbReference type="GO" id="GO:0043495">
    <property type="term" value="F:protein-membrane adaptor activity"/>
    <property type="evidence" value="ECO:0007669"/>
    <property type="project" value="TreeGrafter"/>
</dbReference>
<dbReference type="GO" id="GO:0006869">
    <property type="term" value="P:lipid transport"/>
    <property type="evidence" value="ECO:0007669"/>
    <property type="project" value="UniProtKB-KW"/>
</dbReference>
<feature type="compositionally biased region" description="Polar residues" evidence="13">
    <location>
        <begin position="839"/>
        <end position="849"/>
    </location>
</feature>
<evidence type="ECO:0000256" key="3">
    <source>
        <dbReference type="ARBA" id="ARBA00009714"/>
    </source>
</evidence>
<dbReference type="GO" id="GO:0061723">
    <property type="term" value="P:glycophagy"/>
    <property type="evidence" value="ECO:0007669"/>
    <property type="project" value="TreeGrafter"/>
</dbReference>
<dbReference type="GO" id="GO:0000045">
    <property type="term" value="P:autophagosome assembly"/>
    <property type="evidence" value="ECO:0007669"/>
    <property type="project" value="TreeGrafter"/>
</dbReference>
<evidence type="ECO:0000256" key="10">
    <source>
        <dbReference type="ARBA" id="ARBA00024479"/>
    </source>
</evidence>
<feature type="region of interest" description="Disordered" evidence="13">
    <location>
        <begin position="104"/>
        <end position="153"/>
    </location>
</feature>
<feature type="compositionally biased region" description="Polar residues" evidence="13">
    <location>
        <begin position="749"/>
        <end position="759"/>
    </location>
</feature>
<feature type="region of interest" description="Disordered" evidence="13">
    <location>
        <begin position="317"/>
        <end position="432"/>
    </location>
</feature>
<feature type="region of interest" description="Disordered" evidence="13">
    <location>
        <begin position="513"/>
        <end position="578"/>
    </location>
</feature>
<gene>
    <name evidence="14" type="ORF">PDIGIT_LOCUS1570</name>
</gene>
<feature type="region of interest" description="Disordered" evidence="13">
    <location>
        <begin position="271"/>
        <end position="290"/>
    </location>
</feature>
<feature type="compositionally biased region" description="Low complexity" evidence="13">
    <location>
        <begin position="2060"/>
        <end position="2073"/>
    </location>
</feature>
<keyword evidence="9" id="KW-0472">Membrane</keyword>
<dbReference type="PANTHER" id="PTHR13190:SF1">
    <property type="entry name" value="AUTOPHAGY-RELATED 2, ISOFORM A"/>
    <property type="match status" value="1"/>
</dbReference>
<feature type="compositionally biased region" description="Polar residues" evidence="13">
    <location>
        <begin position="517"/>
        <end position="530"/>
    </location>
</feature>